<evidence type="ECO:0000259" key="5">
    <source>
        <dbReference type="Pfam" id="PF01625"/>
    </source>
</evidence>
<dbReference type="InterPro" id="IPR002569">
    <property type="entry name" value="Met_Sox_Rdtase_MsrA_dom"/>
</dbReference>
<organism evidence="6 7">
    <name type="scientific">Tistrella arctica</name>
    <dbReference type="NCBI Taxonomy" id="3133430"/>
    <lineage>
        <taxon>Bacteria</taxon>
        <taxon>Pseudomonadati</taxon>
        <taxon>Pseudomonadota</taxon>
        <taxon>Alphaproteobacteria</taxon>
        <taxon>Geminicoccales</taxon>
        <taxon>Geminicoccaceae</taxon>
        <taxon>Tistrella</taxon>
    </lineage>
</organism>
<keyword evidence="7" id="KW-1185">Reference proteome</keyword>
<sequence length="214" mass="23348">MSLLDGILGRSRGPTLARFPDPPISAPVASDATEQEIILAGGCFWCVEAVYRELAGVTEVTSGYSGGSAETASYQLVCGGDTDHAEAVKIRYDPRAIDLGQILKVFFSVAHDPTQVNRQGNDVGRQYRSAIFYADEGQKQAAEAYIAAIDEAGVYERPIATEVVPLDLFHEAEAYHQGYAARNPNQPYIAHISMPKVAKLKAVYPEKLKRDETR</sequence>
<comment type="similarity">
    <text evidence="4">Belongs to the MsrA Met sulfoxide reductase family.</text>
</comment>
<dbReference type="Proteomes" id="UP001413721">
    <property type="component" value="Unassembled WGS sequence"/>
</dbReference>
<dbReference type="NCBIfam" id="TIGR00401">
    <property type="entry name" value="msrA"/>
    <property type="match status" value="1"/>
</dbReference>
<dbReference type="SUPFAM" id="SSF55068">
    <property type="entry name" value="Peptide methionine sulfoxide reductase"/>
    <property type="match status" value="1"/>
</dbReference>
<dbReference type="Gene3D" id="3.30.1060.10">
    <property type="entry name" value="Peptide methionine sulphoxide reductase MsrA"/>
    <property type="match status" value="1"/>
</dbReference>
<dbReference type="InterPro" id="IPR036509">
    <property type="entry name" value="Met_Sox_Rdtase_MsrA_sf"/>
</dbReference>
<keyword evidence="1 4" id="KW-0560">Oxidoreductase</keyword>
<dbReference type="HAMAP" id="MF_01401">
    <property type="entry name" value="MsrA"/>
    <property type="match status" value="1"/>
</dbReference>
<evidence type="ECO:0000256" key="4">
    <source>
        <dbReference type="HAMAP-Rule" id="MF_01401"/>
    </source>
</evidence>
<dbReference type="RefSeq" id="WP_345933592.1">
    <property type="nucleotide sequence ID" value="NZ_JBBKTV010000005.1"/>
</dbReference>
<accession>A0ABU9YQI7</accession>
<evidence type="ECO:0000256" key="2">
    <source>
        <dbReference type="ARBA" id="ARBA00047806"/>
    </source>
</evidence>
<dbReference type="Pfam" id="PF01625">
    <property type="entry name" value="PMSR"/>
    <property type="match status" value="1"/>
</dbReference>
<name>A0ABU9YQI7_9PROT</name>
<evidence type="ECO:0000313" key="6">
    <source>
        <dbReference type="EMBL" id="MEN2991076.1"/>
    </source>
</evidence>
<dbReference type="PANTHER" id="PTHR43774">
    <property type="entry name" value="PEPTIDE METHIONINE SULFOXIDE REDUCTASE"/>
    <property type="match status" value="1"/>
</dbReference>
<dbReference type="GO" id="GO:0008113">
    <property type="term" value="F:peptide-methionine (S)-S-oxide reductase activity"/>
    <property type="evidence" value="ECO:0007669"/>
    <property type="project" value="UniProtKB-EC"/>
</dbReference>
<dbReference type="EMBL" id="JBBKTW010000009">
    <property type="protein sequence ID" value="MEN2991076.1"/>
    <property type="molecule type" value="Genomic_DNA"/>
</dbReference>
<dbReference type="PANTHER" id="PTHR43774:SF1">
    <property type="entry name" value="PEPTIDE METHIONINE SULFOXIDE REDUCTASE MSRA 2"/>
    <property type="match status" value="1"/>
</dbReference>
<evidence type="ECO:0000256" key="3">
    <source>
        <dbReference type="ARBA" id="ARBA00048782"/>
    </source>
</evidence>
<evidence type="ECO:0000313" key="7">
    <source>
        <dbReference type="Proteomes" id="UP001413721"/>
    </source>
</evidence>
<feature type="active site" evidence="4">
    <location>
        <position position="43"/>
    </location>
</feature>
<reference evidence="6 7" key="1">
    <citation type="submission" date="2024-03" db="EMBL/GenBank/DDBJ databases">
        <title>High-quality draft genome sequencing of Tistrella sp. BH-R2-4.</title>
        <authorList>
            <person name="Dong C."/>
        </authorList>
    </citation>
    <scope>NUCLEOTIDE SEQUENCE [LARGE SCALE GENOMIC DNA]</scope>
    <source>
        <strain evidence="6 7">BH-R2-4</strain>
    </source>
</reference>
<protein>
    <recommendedName>
        <fullName evidence="4">Peptide methionine sulfoxide reductase MsrA</fullName>
        <shortName evidence="4">Protein-methionine-S-oxide reductase</shortName>
        <ecNumber evidence="4">1.8.4.11</ecNumber>
    </recommendedName>
    <alternativeName>
        <fullName evidence="4">Peptide-methionine (S)-S-oxide reductase</fullName>
        <shortName evidence="4">Peptide Met(O) reductase</shortName>
    </alternativeName>
</protein>
<gene>
    <name evidence="4 6" type="primary">msrA</name>
    <name evidence="6" type="ORF">WG926_22380</name>
</gene>
<feature type="domain" description="Peptide methionine sulphoxide reductase MsrA" evidence="5">
    <location>
        <begin position="36"/>
        <end position="188"/>
    </location>
</feature>
<dbReference type="EC" id="1.8.4.11" evidence="4"/>
<comment type="catalytic activity">
    <reaction evidence="3 4">
        <text>[thioredoxin]-disulfide + L-methionine + H2O = L-methionine (S)-S-oxide + [thioredoxin]-dithiol</text>
        <dbReference type="Rhea" id="RHEA:19993"/>
        <dbReference type="Rhea" id="RHEA-COMP:10698"/>
        <dbReference type="Rhea" id="RHEA-COMP:10700"/>
        <dbReference type="ChEBI" id="CHEBI:15377"/>
        <dbReference type="ChEBI" id="CHEBI:29950"/>
        <dbReference type="ChEBI" id="CHEBI:50058"/>
        <dbReference type="ChEBI" id="CHEBI:57844"/>
        <dbReference type="ChEBI" id="CHEBI:58772"/>
        <dbReference type="EC" id="1.8.4.11"/>
    </reaction>
</comment>
<comment type="catalytic activity">
    <reaction evidence="2 4">
        <text>L-methionyl-[protein] + [thioredoxin]-disulfide + H2O = L-methionyl-(S)-S-oxide-[protein] + [thioredoxin]-dithiol</text>
        <dbReference type="Rhea" id="RHEA:14217"/>
        <dbReference type="Rhea" id="RHEA-COMP:10698"/>
        <dbReference type="Rhea" id="RHEA-COMP:10700"/>
        <dbReference type="Rhea" id="RHEA-COMP:12313"/>
        <dbReference type="Rhea" id="RHEA-COMP:12315"/>
        <dbReference type="ChEBI" id="CHEBI:15377"/>
        <dbReference type="ChEBI" id="CHEBI:16044"/>
        <dbReference type="ChEBI" id="CHEBI:29950"/>
        <dbReference type="ChEBI" id="CHEBI:44120"/>
        <dbReference type="ChEBI" id="CHEBI:50058"/>
        <dbReference type="EC" id="1.8.4.11"/>
    </reaction>
</comment>
<comment type="caution">
    <text evidence="6">The sequence shown here is derived from an EMBL/GenBank/DDBJ whole genome shotgun (WGS) entry which is preliminary data.</text>
</comment>
<proteinExistence type="inferred from homology"/>
<comment type="function">
    <text evidence="4">Has an important function as a repair enzyme for proteins that have been inactivated by oxidation. Catalyzes the reversible oxidation-reduction of methionine sulfoxide in proteins to methionine.</text>
</comment>
<evidence type="ECO:0000256" key="1">
    <source>
        <dbReference type="ARBA" id="ARBA00023002"/>
    </source>
</evidence>